<sequence length="487" mass="51921">MHSKISLAVVAASLLTQTSAYIRFSCANHVVEERADPIVNPGAVSAHAHKIAGGNGFGFEMTYDQARASQCSSCPITADFSNYWTPKLYYQAQNGSFQSVPTVGDNAQDLNGGMTVYYQQRGPAASDGTLKAFPAGFRMLAGDTTKRNFTGGFDAQAISFACLGSNQPETNEIPNYKCPGGLRAQVYFPSCWDGVNLDSADHKSHMSYPASGAYNNGPCPASHPVQLVSLFYEVLYDTAQFEWYGSTHPFVFANGDATGYGFHGDFVNGWDIDTLQAIVDTCTDDSKFGSIDKSACPPIDQFTTDQQNACKLPPQIDEQVAGALPALPGCNPVTRGPEPAPLHPTCEGYTAPTIGQAATYYTDLTVSKGWAYMGCGSDGSTRTLDGKQSVYMAGFGDDMTVEKCVDWCAGYQYAGLEYASQCFCGNSIAADRLPQDGILGNCQMKCNGDNGEYCGGPNALSLYKKCTDAASCQNAQFGVSHNTTASA</sequence>
<dbReference type="InterPro" id="IPR018535">
    <property type="entry name" value="DUF1996"/>
</dbReference>
<name>A0A0D1YSK0_9PEZI</name>
<dbReference type="Pfam" id="PF09362">
    <property type="entry name" value="DUF1996"/>
    <property type="match status" value="1"/>
</dbReference>
<dbReference type="InterPro" id="IPR002889">
    <property type="entry name" value="WSC_carb-bd"/>
</dbReference>
<feature type="chain" id="PRO_5002252152" description="WSC domain-containing protein" evidence="1">
    <location>
        <begin position="21"/>
        <end position="487"/>
    </location>
</feature>
<evidence type="ECO:0000256" key="1">
    <source>
        <dbReference type="SAM" id="SignalP"/>
    </source>
</evidence>
<dbReference type="AlphaFoldDB" id="A0A0D1YSK0"/>
<dbReference type="HOGENOM" id="CLU_014722_3_2_1"/>
<dbReference type="RefSeq" id="XP_016213461.1">
    <property type="nucleotide sequence ID" value="XM_016358842.1"/>
</dbReference>
<dbReference type="InParanoid" id="A0A0D1YSK0"/>
<evidence type="ECO:0000259" key="2">
    <source>
        <dbReference type="PROSITE" id="PS51212"/>
    </source>
</evidence>
<gene>
    <name evidence="3" type="ORF">PV09_05346</name>
</gene>
<evidence type="ECO:0000313" key="4">
    <source>
        <dbReference type="Proteomes" id="UP000053259"/>
    </source>
</evidence>
<dbReference type="Pfam" id="PF01822">
    <property type="entry name" value="WSC"/>
    <property type="match status" value="1"/>
</dbReference>
<dbReference type="OrthoDB" id="74764at2759"/>
<dbReference type="PROSITE" id="PS51212">
    <property type="entry name" value="WSC"/>
    <property type="match status" value="1"/>
</dbReference>
<protein>
    <recommendedName>
        <fullName evidence="2">WSC domain-containing protein</fullName>
    </recommendedName>
</protein>
<dbReference type="Proteomes" id="UP000053259">
    <property type="component" value="Unassembled WGS sequence"/>
</dbReference>
<dbReference type="VEuPathDB" id="FungiDB:PV09_05346"/>
<accession>A0A0D1YSK0</accession>
<dbReference type="GeneID" id="27313319"/>
<keyword evidence="4" id="KW-1185">Reference proteome</keyword>
<feature type="signal peptide" evidence="1">
    <location>
        <begin position="1"/>
        <end position="20"/>
    </location>
</feature>
<evidence type="ECO:0000313" key="3">
    <source>
        <dbReference type="EMBL" id="KIW03592.1"/>
    </source>
</evidence>
<dbReference type="STRING" id="253628.A0A0D1YSK0"/>
<feature type="domain" description="WSC" evidence="2">
    <location>
        <begin position="369"/>
        <end position="466"/>
    </location>
</feature>
<proteinExistence type="predicted"/>
<organism evidence="3 4">
    <name type="scientific">Verruconis gallopava</name>
    <dbReference type="NCBI Taxonomy" id="253628"/>
    <lineage>
        <taxon>Eukaryota</taxon>
        <taxon>Fungi</taxon>
        <taxon>Dikarya</taxon>
        <taxon>Ascomycota</taxon>
        <taxon>Pezizomycotina</taxon>
        <taxon>Dothideomycetes</taxon>
        <taxon>Pleosporomycetidae</taxon>
        <taxon>Venturiales</taxon>
        <taxon>Sympoventuriaceae</taxon>
        <taxon>Verruconis</taxon>
    </lineage>
</organism>
<dbReference type="PANTHER" id="PTHR43662:SF3">
    <property type="entry name" value="DOMAIN PROTEIN, PUTATIVE (AFU_ORTHOLOGUE AFUA_6G11970)-RELATED"/>
    <property type="match status" value="1"/>
</dbReference>
<dbReference type="PANTHER" id="PTHR43662">
    <property type="match status" value="1"/>
</dbReference>
<keyword evidence="1" id="KW-0732">Signal</keyword>
<reference evidence="3 4" key="1">
    <citation type="submission" date="2015-01" db="EMBL/GenBank/DDBJ databases">
        <title>The Genome Sequence of Ochroconis gallopava CBS43764.</title>
        <authorList>
            <consortium name="The Broad Institute Genomics Platform"/>
            <person name="Cuomo C."/>
            <person name="de Hoog S."/>
            <person name="Gorbushina A."/>
            <person name="Stielow B."/>
            <person name="Teixiera M."/>
            <person name="Abouelleil A."/>
            <person name="Chapman S.B."/>
            <person name="Priest M."/>
            <person name="Young S.K."/>
            <person name="Wortman J."/>
            <person name="Nusbaum C."/>
            <person name="Birren B."/>
        </authorList>
    </citation>
    <scope>NUCLEOTIDE SEQUENCE [LARGE SCALE GENOMIC DNA]</scope>
    <source>
        <strain evidence="3 4">CBS 43764</strain>
    </source>
</reference>
<dbReference type="EMBL" id="KN847544">
    <property type="protein sequence ID" value="KIW03592.1"/>
    <property type="molecule type" value="Genomic_DNA"/>
</dbReference>
<dbReference type="SMART" id="SM00321">
    <property type="entry name" value="WSC"/>
    <property type="match status" value="1"/>
</dbReference>